<dbReference type="InterPro" id="IPR011006">
    <property type="entry name" value="CheY-like_superfamily"/>
</dbReference>
<evidence type="ECO:0000313" key="1">
    <source>
        <dbReference type="EMBL" id="GLW91712.1"/>
    </source>
</evidence>
<organism evidence="1 2">
    <name type="scientific">Actinokineospora globicatena</name>
    <dbReference type="NCBI Taxonomy" id="103729"/>
    <lineage>
        <taxon>Bacteria</taxon>
        <taxon>Bacillati</taxon>
        <taxon>Actinomycetota</taxon>
        <taxon>Actinomycetes</taxon>
        <taxon>Pseudonocardiales</taxon>
        <taxon>Pseudonocardiaceae</taxon>
        <taxon>Actinokineospora</taxon>
    </lineage>
</organism>
<dbReference type="EMBL" id="BSSD01000003">
    <property type="protein sequence ID" value="GLW91712.1"/>
    <property type="molecule type" value="Genomic_DNA"/>
</dbReference>
<name>A0A9W6V7V2_9PSEU</name>
<comment type="caution">
    <text evidence="1">The sequence shown here is derived from an EMBL/GenBank/DDBJ whole genome shotgun (WGS) entry which is preliminary data.</text>
</comment>
<evidence type="ECO:0000313" key="2">
    <source>
        <dbReference type="Proteomes" id="UP001165042"/>
    </source>
</evidence>
<dbReference type="Proteomes" id="UP001165042">
    <property type="component" value="Unassembled WGS sequence"/>
</dbReference>
<dbReference type="Gene3D" id="3.40.50.2300">
    <property type="match status" value="1"/>
</dbReference>
<sequence length="250" mass="27658">MRVLLVEDEGVAAQMAVTELRDALPCEVTVVPDPVEALTRLHRERFDIAVVDMLYQAHSVEFERRRRLGSVRLTDLRLHLSGLAVLHAARAANPAVRTVLWTNGESNRRLHMLFAREQLGCRVMCPKDAVGKLAVAVGAAVDEQDHVDPVLRMYFPPANAPTLAETFFTSSTRLAVWRAMALGVHEHAAIGKIVGVTAGTVRRGMDAIRAKLVAFDPGCTEDGPPTAEVVRYASQNWQFFLDDTVRGFHR</sequence>
<reference evidence="1" key="1">
    <citation type="submission" date="2023-02" db="EMBL/GenBank/DDBJ databases">
        <title>Actinokineospora globicatena NBRC 15670.</title>
        <authorList>
            <person name="Ichikawa N."/>
            <person name="Sato H."/>
            <person name="Tonouchi N."/>
        </authorList>
    </citation>
    <scope>NUCLEOTIDE SEQUENCE</scope>
    <source>
        <strain evidence="1">NBRC 15670</strain>
    </source>
</reference>
<dbReference type="RefSeq" id="WP_285610508.1">
    <property type="nucleotide sequence ID" value="NZ_BSSD01000003.1"/>
</dbReference>
<protein>
    <submittedName>
        <fullName evidence="1">Uncharacterized protein</fullName>
    </submittedName>
</protein>
<gene>
    <name evidence="1" type="ORF">Aglo03_25280</name>
</gene>
<dbReference type="AlphaFoldDB" id="A0A9W6V7V2"/>
<proteinExistence type="predicted"/>
<accession>A0A9W6V7V2</accession>
<dbReference type="SUPFAM" id="SSF52172">
    <property type="entry name" value="CheY-like"/>
    <property type="match status" value="1"/>
</dbReference>
<keyword evidence="2" id="KW-1185">Reference proteome</keyword>